<feature type="compositionally biased region" description="Basic and acidic residues" evidence="1">
    <location>
        <begin position="365"/>
        <end position="389"/>
    </location>
</feature>
<evidence type="ECO:0000313" key="3">
    <source>
        <dbReference type="EMBL" id="GAA0172498.1"/>
    </source>
</evidence>
<keyword evidence="2" id="KW-1133">Transmembrane helix</keyword>
<feature type="compositionally biased region" description="Polar residues" evidence="1">
    <location>
        <begin position="528"/>
        <end position="543"/>
    </location>
</feature>
<sequence>MCILCVIQKWSRTVATMLPWLVIPLIGFWALSQLLPPAFRFEITSPRLACVFVLLVTLFWYEILMPKLSVWREKRNARLREQKRFEAIELQKLRKSATRRCRNCLTPYKDQNPGGGKFMCSYCGHISKRPVLDLPVPPGMGLSNSGILKDLMGRSGKILNQKAWSDNLWTCRQDLLENGTWASVPFSEKSSSWKGGGRILGGDDHCLAEKSCSRVIIFFSKACRAFFLGIIWALKKIFRISSSRDDVSMDAERRSVLDKLGENAGNFQESKSDKARRKAEERRQARLEKELLEEEERKQREEVARLVEERRRLRDEKMEAEKERGLGSPTVKERDRKKEAEKKRQERKKDKDRASSKSNSDAEELDKRVVKDNERHRKGDNDRREHPRAGSETVKNHGHKVTVDSNQYRGNVGTRYLDRMKGTIFSSSRAFTRGGFFGRGTNSTSISREHKLNSSVDHFQTSAYRRELSQVDRATGKPYMNGDENKNTSRPVLIEPQPCTAPKKSWQQLFTRSSSVAPASPNIIARPNGNSQSEVPTSQFSTAPPSTQAFNNPINFGPQSPFSLPCLPFGSTSNSTGLPLSSEAMFPRIGEKPAQFLPEESEIFEDPCYVPDPVSLLGPVSESLDNFQLDLGFEGDTTMEKSSGLKIHNKPSPIESPMSRLRVPEERHPTSSLFPSTPKAQDDVPVDYSSDANEKGTWQMWSSSILGPDTLGLFGSSAKWFLPQILNGTKTEDSIQPVAPKTMASLFKNDEPVLSEARSPNDEIYNPAMPVSADGPWLSNSYFGLTSGNGNQLSSKKEESTKRGITYGSPLGSATANSRVE</sequence>
<feature type="transmembrane region" description="Helical" evidence="2">
    <location>
        <begin position="43"/>
        <end position="64"/>
    </location>
</feature>
<dbReference type="Proteomes" id="UP001454036">
    <property type="component" value="Unassembled WGS sequence"/>
</dbReference>
<protein>
    <recommendedName>
        <fullName evidence="5">Stress response NST1-like protein</fullName>
    </recommendedName>
</protein>
<feature type="compositionally biased region" description="Basic and acidic residues" evidence="1">
    <location>
        <begin position="317"/>
        <end position="355"/>
    </location>
</feature>
<keyword evidence="2" id="KW-0472">Membrane</keyword>
<proteinExistence type="predicted"/>
<feature type="region of interest" description="Disordered" evidence="1">
    <location>
        <begin position="317"/>
        <end position="399"/>
    </location>
</feature>
<feature type="transmembrane region" description="Helical" evidence="2">
    <location>
        <begin position="12"/>
        <end position="31"/>
    </location>
</feature>
<feature type="compositionally biased region" description="Basic and acidic residues" evidence="1">
    <location>
        <begin position="270"/>
        <end position="281"/>
    </location>
</feature>
<gene>
    <name evidence="3" type="ORF">LIER_26314</name>
</gene>
<organism evidence="3 4">
    <name type="scientific">Lithospermum erythrorhizon</name>
    <name type="common">Purple gromwell</name>
    <name type="synonym">Lithospermum officinale var. erythrorhizon</name>
    <dbReference type="NCBI Taxonomy" id="34254"/>
    <lineage>
        <taxon>Eukaryota</taxon>
        <taxon>Viridiplantae</taxon>
        <taxon>Streptophyta</taxon>
        <taxon>Embryophyta</taxon>
        <taxon>Tracheophyta</taxon>
        <taxon>Spermatophyta</taxon>
        <taxon>Magnoliopsida</taxon>
        <taxon>eudicotyledons</taxon>
        <taxon>Gunneridae</taxon>
        <taxon>Pentapetalae</taxon>
        <taxon>asterids</taxon>
        <taxon>lamiids</taxon>
        <taxon>Boraginales</taxon>
        <taxon>Boraginaceae</taxon>
        <taxon>Boraginoideae</taxon>
        <taxon>Lithospermeae</taxon>
        <taxon>Lithospermum</taxon>
    </lineage>
</organism>
<feature type="region of interest" description="Disordered" evidence="1">
    <location>
        <begin position="262"/>
        <end position="281"/>
    </location>
</feature>
<evidence type="ECO:0000256" key="1">
    <source>
        <dbReference type="SAM" id="MobiDB-lite"/>
    </source>
</evidence>
<evidence type="ECO:0000313" key="4">
    <source>
        <dbReference type="Proteomes" id="UP001454036"/>
    </source>
</evidence>
<comment type="caution">
    <text evidence="3">The sequence shown here is derived from an EMBL/GenBank/DDBJ whole genome shotgun (WGS) entry which is preliminary data.</text>
</comment>
<dbReference type="AlphaFoldDB" id="A0AAV3RB47"/>
<feature type="region of interest" description="Disordered" evidence="1">
    <location>
        <begin position="519"/>
        <end position="543"/>
    </location>
</feature>
<feature type="region of interest" description="Disordered" evidence="1">
    <location>
        <begin position="788"/>
        <end position="821"/>
    </location>
</feature>
<evidence type="ECO:0000256" key="2">
    <source>
        <dbReference type="SAM" id="Phobius"/>
    </source>
</evidence>
<reference evidence="3 4" key="1">
    <citation type="submission" date="2024-01" db="EMBL/GenBank/DDBJ databases">
        <title>The complete chloroplast genome sequence of Lithospermum erythrorhizon: insights into the phylogenetic relationship among Boraginaceae species and the maternal lineages of purple gromwells.</title>
        <authorList>
            <person name="Okada T."/>
            <person name="Watanabe K."/>
        </authorList>
    </citation>
    <scope>NUCLEOTIDE SEQUENCE [LARGE SCALE GENOMIC DNA]</scope>
</reference>
<feature type="compositionally biased region" description="Polar residues" evidence="1">
    <location>
        <begin position="812"/>
        <end position="821"/>
    </location>
</feature>
<keyword evidence="4" id="KW-1185">Reference proteome</keyword>
<name>A0AAV3RB47_LITER</name>
<accession>A0AAV3RB47</accession>
<feature type="transmembrane region" description="Helical" evidence="2">
    <location>
        <begin position="215"/>
        <end position="234"/>
    </location>
</feature>
<keyword evidence="2" id="KW-0812">Transmembrane</keyword>
<dbReference type="EMBL" id="BAABME010008155">
    <property type="protein sequence ID" value="GAA0172498.1"/>
    <property type="molecule type" value="Genomic_DNA"/>
</dbReference>
<evidence type="ECO:0008006" key="5">
    <source>
        <dbReference type="Google" id="ProtNLM"/>
    </source>
</evidence>